<dbReference type="GO" id="GO:0055085">
    <property type="term" value="P:transmembrane transport"/>
    <property type="evidence" value="ECO:0007669"/>
    <property type="project" value="InterPro"/>
</dbReference>
<evidence type="ECO:0000256" key="5">
    <source>
        <dbReference type="ARBA" id="ARBA00022989"/>
    </source>
</evidence>
<protein>
    <submittedName>
        <fullName evidence="8">Auxin Efflux Carrier family protein</fullName>
    </submittedName>
</protein>
<evidence type="ECO:0000256" key="7">
    <source>
        <dbReference type="SAM" id="Phobius"/>
    </source>
</evidence>
<dbReference type="InterPro" id="IPR051107">
    <property type="entry name" value="Auxin_Efflux_Carrier"/>
</dbReference>
<keyword evidence="6 7" id="KW-0472">Membrane</keyword>
<evidence type="ECO:0000313" key="8">
    <source>
        <dbReference type="EMBL" id="EAY20290.1"/>
    </source>
</evidence>
<keyword evidence="9" id="KW-1185">Reference proteome</keyword>
<dbReference type="VEuPathDB" id="TrichDB:TVAG_192660"/>
<feature type="transmembrane region" description="Helical" evidence="7">
    <location>
        <begin position="305"/>
        <end position="324"/>
    </location>
</feature>
<name>A2DGY0_TRIV3</name>
<dbReference type="OrthoDB" id="2133778at2759"/>
<reference evidence="8" key="2">
    <citation type="journal article" date="2007" name="Science">
        <title>Draft genome sequence of the sexually transmitted pathogen Trichomonas vaginalis.</title>
        <authorList>
            <person name="Carlton J.M."/>
            <person name="Hirt R.P."/>
            <person name="Silva J.C."/>
            <person name="Delcher A.L."/>
            <person name="Schatz M."/>
            <person name="Zhao Q."/>
            <person name="Wortman J.R."/>
            <person name="Bidwell S.L."/>
            <person name="Alsmark U.C.M."/>
            <person name="Besteiro S."/>
            <person name="Sicheritz-Ponten T."/>
            <person name="Noel C.J."/>
            <person name="Dacks J.B."/>
            <person name="Foster P.G."/>
            <person name="Simillion C."/>
            <person name="Van de Peer Y."/>
            <person name="Miranda-Saavedra D."/>
            <person name="Barton G.J."/>
            <person name="Westrop G.D."/>
            <person name="Mueller S."/>
            <person name="Dessi D."/>
            <person name="Fiori P.L."/>
            <person name="Ren Q."/>
            <person name="Paulsen I."/>
            <person name="Zhang H."/>
            <person name="Bastida-Corcuera F.D."/>
            <person name="Simoes-Barbosa A."/>
            <person name="Brown M.T."/>
            <person name="Hayes R.D."/>
            <person name="Mukherjee M."/>
            <person name="Okumura C.Y."/>
            <person name="Schneider R."/>
            <person name="Smith A.J."/>
            <person name="Vanacova S."/>
            <person name="Villalvazo M."/>
            <person name="Haas B.J."/>
            <person name="Pertea M."/>
            <person name="Feldblyum T.V."/>
            <person name="Utterback T.R."/>
            <person name="Shu C.L."/>
            <person name="Osoegawa K."/>
            <person name="de Jong P.J."/>
            <person name="Hrdy I."/>
            <person name="Horvathova L."/>
            <person name="Zubacova Z."/>
            <person name="Dolezal P."/>
            <person name="Malik S.B."/>
            <person name="Logsdon J.M. Jr."/>
            <person name="Henze K."/>
            <person name="Gupta A."/>
            <person name="Wang C.C."/>
            <person name="Dunne R.L."/>
            <person name="Upcroft J.A."/>
            <person name="Upcroft P."/>
            <person name="White O."/>
            <person name="Salzberg S.L."/>
            <person name="Tang P."/>
            <person name="Chiu C.-H."/>
            <person name="Lee Y.-S."/>
            <person name="Embley T.M."/>
            <person name="Coombs G.H."/>
            <person name="Mottram J.C."/>
            <person name="Tachezy J."/>
            <person name="Fraser-Liggett C.M."/>
            <person name="Johnson P.J."/>
        </authorList>
    </citation>
    <scope>NUCLEOTIDE SEQUENCE [LARGE SCALE GENOMIC DNA]</scope>
    <source>
        <strain evidence="8">G3</strain>
    </source>
</reference>
<dbReference type="PANTHER" id="PTHR31752:SF18">
    <property type="entry name" value="AUXIN EFFLUX CARRIER COMPONENT 1"/>
    <property type="match status" value="1"/>
</dbReference>
<dbReference type="InParanoid" id="A2DGY0"/>
<dbReference type="Pfam" id="PF03547">
    <property type="entry name" value="Mem_trans"/>
    <property type="match status" value="1"/>
</dbReference>
<feature type="transmembrane region" description="Helical" evidence="7">
    <location>
        <begin position="38"/>
        <end position="57"/>
    </location>
</feature>
<reference evidence="8" key="1">
    <citation type="submission" date="2006-10" db="EMBL/GenBank/DDBJ databases">
        <authorList>
            <person name="Amadeo P."/>
            <person name="Zhao Q."/>
            <person name="Wortman J."/>
            <person name="Fraser-Liggett C."/>
            <person name="Carlton J."/>
        </authorList>
    </citation>
    <scope>NUCLEOTIDE SEQUENCE</scope>
    <source>
        <strain evidence="8">G3</strain>
    </source>
</reference>
<comment type="subcellular location">
    <subcellularLocation>
        <location evidence="1">Membrane</location>
        <topology evidence="1">Multi-pass membrane protein</topology>
    </subcellularLocation>
</comment>
<dbReference type="InterPro" id="IPR004776">
    <property type="entry name" value="Mem_transp_PIN-like"/>
</dbReference>
<dbReference type="VEuPathDB" id="TrichDB:TVAGG3_0319120"/>
<dbReference type="SMR" id="A2DGY0"/>
<dbReference type="EMBL" id="DS113199">
    <property type="protein sequence ID" value="EAY20290.1"/>
    <property type="molecule type" value="Genomic_DNA"/>
</dbReference>
<gene>
    <name evidence="8" type="ORF">TVAG_192660</name>
</gene>
<organism evidence="8 9">
    <name type="scientific">Trichomonas vaginalis (strain ATCC PRA-98 / G3)</name>
    <dbReference type="NCBI Taxonomy" id="412133"/>
    <lineage>
        <taxon>Eukaryota</taxon>
        <taxon>Metamonada</taxon>
        <taxon>Parabasalia</taxon>
        <taxon>Trichomonadida</taxon>
        <taxon>Trichomonadidae</taxon>
        <taxon>Trichomonas</taxon>
    </lineage>
</organism>
<dbReference type="PANTHER" id="PTHR31752">
    <property type="entry name" value="AUXIN EFFLUX CARRIER COMPONENT 1B-RELATED"/>
    <property type="match status" value="1"/>
</dbReference>
<accession>A2DGY0</accession>
<dbReference type="AlphaFoldDB" id="A2DGY0"/>
<keyword evidence="5 7" id="KW-1133">Transmembrane helix</keyword>
<evidence type="ECO:0000256" key="1">
    <source>
        <dbReference type="ARBA" id="ARBA00004141"/>
    </source>
</evidence>
<comment type="similarity">
    <text evidence="2">Belongs to the auxin efflux carrier (TC 2.A.69.1) family.</text>
</comment>
<feature type="transmembrane region" description="Helical" evidence="7">
    <location>
        <begin position="101"/>
        <end position="121"/>
    </location>
</feature>
<feature type="transmembrane region" description="Helical" evidence="7">
    <location>
        <begin position="6"/>
        <end position="26"/>
    </location>
</feature>
<feature type="transmembrane region" description="Helical" evidence="7">
    <location>
        <begin position="127"/>
        <end position="147"/>
    </location>
</feature>
<dbReference type="Proteomes" id="UP000001542">
    <property type="component" value="Unassembled WGS sequence"/>
</dbReference>
<evidence type="ECO:0000256" key="2">
    <source>
        <dbReference type="ARBA" id="ARBA00009177"/>
    </source>
</evidence>
<evidence type="ECO:0000256" key="4">
    <source>
        <dbReference type="ARBA" id="ARBA00022692"/>
    </source>
</evidence>
<keyword evidence="4 7" id="KW-0812">Transmembrane</keyword>
<dbReference type="KEGG" id="tva:5465827"/>
<keyword evidence="3" id="KW-0813">Transport</keyword>
<evidence type="ECO:0000256" key="3">
    <source>
        <dbReference type="ARBA" id="ARBA00022448"/>
    </source>
</evidence>
<dbReference type="GO" id="GO:0016020">
    <property type="term" value="C:membrane"/>
    <property type="evidence" value="ECO:0007669"/>
    <property type="project" value="UniProtKB-SubCell"/>
</dbReference>
<proteinExistence type="inferred from homology"/>
<feature type="transmembrane region" description="Helical" evidence="7">
    <location>
        <begin position="69"/>
        <end position="89"/>
    </location>
</feature>
<dbReference type="RefSeq" id="XP_001581276.1">
    <property type="nucleotide sequence ID" value="XM_001581226.1"/>
</dbReference>
<sequence>MGLNYVRVISVGASILTQMVIGFAIVKLNLFKAKKISMLNKFCFLYMFYPLVLRFLAHQKVSDLNFKPFGVMAVSSLLSQVILTLIMLIPFKNRLVQYVSSYFPSIFVNYAVVGIPILASLWPDADIVIVSMISLSNDLVTVPVYLIESRIVSLINRNKMHIEKDEPTEKFSFKIILDLLKSLATSPIILGDLSGCIVAGIGRGVPEYIERILKIVADGVLGISLIAVGGFLASHSVIACSWWKFLYCIFIKFIFFPAVVTFISLAFKFTPFLGRCCILMSTLPSASSCFMMADSAGFGGGIASTMIFWTMVLFIPFLLAWSVVLDALKLFVTD</sequence>
<feature type="transmembrane region" description="Helical" evidence="7">
    <location>
        <begin position="179"/>
        <end position="200"/>
    </location>
</feature>
<evidence type="ECO:0000313" key="9">
    <source>
        <dbReference type="Proteomes" id="UP000001542"/>
    </source>
</evidence>
<feature type="transmembrane region" description="Helical" evidence="7">
    <location>
        <begin position="245"/>
        <end position="266"/>
    </location>
</feature>
<evidence type="ECO:0000256" key="6">
    <source>
        <dbReference type="ARBA" id="ARBA00023136"/>
    </source>
</evidence>
<feature type="transmembrane region" description="Helical" evidence="7">
    <location>
        <begin position="212"/>
        <end position="233"/>
    </location>
</feature>